<keyword evidence="3" id="KW-0808">Transferase</keyword>
<dbReference type="InterPro" id="IPR050090">
    <property type="entry name" value="Tyrosine_recombinase_XerCD"/>
</dbReference>
<dbReference type="GO" id="GO:0016740">
    <property type="term" value="F:transferase activity"/>
    <property type="evidence" value="ECO:0007669"/>
    <property type="project" value="UniProtKB-KW"/>
</dbReference>
<evidence type="ECO:0000259" key="8">
    <source>
        <dbReference type="PROSITE" id="PS51898"/>
    </source>
</evidence>
<feature type="domain" description="Tyr recombinase" evidence="8">
    <location>
        <begin position="199"/>
        <end position="370"/>
    </location>
</feature>
<keyword evidence="4" id="KW-0378">Hydrolase</keyword>
<dbReference type="GO" id="GO:0015074">
    <property type="term" value="P:DNA integration"/>
    <property type="evidence" value="ECO:0007669"/>
    <property type="project" value="InterPro"/>
</dbReference>
<evidence type="ECO:0000313" key="9">
    <source>
        <dbReference type="EMBL" id="ARK07503.1"/>
    </source>
</evidence>
<dbReference type="PANTHER" id="PTHR30349">
    <property type="entry name" value="PHAGE INTEGRASE-RELATED"/>
    <property type="match status" value="1"/>
</dbReference>
<organism evidence="9 10">
    <name type="scientific">Sphingobium phage Lacusarx</name>
    <dbReference type="NCBI Taxonomy" id="1980139"/>
    <lineage>
        <taxon>Viruses</taxon>
        <taxon>Duplodnaviria</taxon>
        <taxon>Heunggongvirae</taxon>
        <taxon>Uroviricota</taxon>
        <taxon>Caudoviricetes</taxon>
        <taxon>Lacusarxvirus</taxon>
        <taxon>Lacusarxvirus lacusarx</taxon>
    </lineage>
</organism>
<dbReference type="GO" id="GO:0075713">
    <property type="term" value="P:establishment of integrated proviral latency"/>
    <property type="evidence" value="ECO:0007669"/>
    <property type="project" value="UniProtKB-KW"/>
</dbReference>
<keyword evidence="6" id="KW-0229">DNA integration</keyword>
<dbReference type="Proteomes" id="UP000223906">
    <property type="component" value="Segment"/>
</dbReference>
<dbReference type="InterPro" id="IPR002104">
    <property type="entry name" value="Integrase_catalytic"/>
</dbReference>
<reference evidence="9 10" key="1">
    <citation type="submission" date="2017-02" db="EMBL/GenBank/DDBJ databases">
        <title>The first characterized phage against a member of the ecologically important #sphingomonads reveals high dissimilarity against all other known phages.</title>
        <authorList>
            <person name="Nielsen T.K."/>
            <person name="Carstens A.B."/>
            <person name="Kot W."/>
            <person name="Lametsch R."/>
            <person name="Neve H."/>
            <person name="Hansen L.H."/>
        </authorList>
    </citation>
    <scope>NUCLEOTIDE SEQUENCE [LARGE SCALE GENOMIC DNA]</scope>
</reference>
<dbReference type="Gene3D" id="1.10.443.10">
    <property type="entry name" value="Intergrase catalytic core"/>
    <property type="match status" value="1"/>
</dbReference>
<dbReference type="GO" id="GO:0044826">
    <property type="term" value="P:viral genome integration into host DNA"/>
    <property type="evidence" value="ECO:0007669"/>
    <property type="project" value="UniProtKB-KW"/>
</dbReference>
<protein>
    <recommendedName>
        <fullName evidence="2">Integrase</fullName>
    </recommendedName>
</protein>
<proteinExistence type="inferred from homology"/>
<evidence type="ECO:0000256" key="2">
    <source>
        <dbReference type="ARBA" id="ARBA00016082"/>
    </source>
</evidence>
<dbReference type="PROSITE" id="PS51898">
    <property type="entry name" value="TYR_RECOMBINASE"/>
    <property type="match status" value="1"/>
</dbReference>
<evidence type="ECO:0000256" key="6">
    <source>
        <dbReference type="ARBA" id="ARBA00023195"/>
    </source>
</evidence>
<evidence type="ECO:0000313" key="10">
    <source>
        <dbReference type="Proteomes" id="UP000223906"/>
    </source>
</evidence>
<gene>
    <name evidence="9" type="ORF">LAV_00128</name>
</gene>
<feature type="region of interest" description="Disordered" evidence="7">
    <location>
        <begin position="419"/>
        <end position="440"/>
    </location>
</feature>
<dbReference type="GO" id="GO:0006310">
    <property type="term" value="P:DNA recombination"/>
    <property type="evidence" value="ECO:0007669"/>
    <property type="project" value="UniProtKB-KW"/>
</dbReference>
<dbReference type="InterPro" id="IPR025269">
    <property type="entry name" value="SAM-like_dom"/>
</dbReference>
<evidence type="ECO:0000256" key="3">
    <source>
        <dbReference type="ARBA" id="ARBA00022679"/>
    </source>
</evidence>
<evidence type="ECO:0000256" key="7">
    <source>
        <dbReference type="SAM" id="MobiDB-lite"/>
    </source>
</evidence>
<evidence type="ECO:0000256" key="1">
    <source>
        <dbReference type="ARBA" id="ARBA00008857"/>
    </source>
</evidence>
<dbReference type="InterPro" id="IPR013762">
    <property type="entry name" value="Integrase-like_cat_sf"/>
</dbReference>
<dbReference type="PANTHER" id="PTHR30349:SF88">
    <property type="entry name" value="BLL1584 PROTEIN"/>
    <property type="match status" value="1"/>
</dbReference>
<dbReference type="GO" id="GO:0016787">
    <property type="term" value="F:hydrolase activity"/>
    <property type="evidence" value="ECO:0007669"/>
    <property type="project" value="UniProtKB-KW"/>
</dbReference>
<evidence type="ECO:0000256" key="4">
    <source>
        <dbReference type="ARBA" id="ARBA00022801"/>
    </source>
</evidence>
<feature type="compositionally biased region" description="Basic and acidic residues" evidence="7">
    <location>
        <begin position="430"/>
        <end position="439"/>
    </location>
</feature>
<dbReference type="SUPFAM" id="SSF56349">
    <property type="entry name" value="DNA breaking-rejoining enzymes"/>
    <property type="match status" value="1"/>
</dbReference>
<dbReference type="Pfam" id="PF13102">
    <property type="entry name" value="Phage_int_SAM_5"/>
    <property type="match status" value="1"/>
</dbReference>
<dbReference type="GO" id="GO:0003677">
    <property type="term" value="F:DNA binding"/>
    <property type="evidence" value="ECO:0007669"/>
    <property type="project" value="InterPro"/>
</dbReference>
<accession>A0A1W6DX53</accession>
<keyword evidence="5" id="KW-0233">DNA recombination</keyword>
<dbReference type="EMBL" id="KY629563">
    <property type="protein sequence ID" value="ARK07503.1"/>
    <property type="molecule type" value="Genomic_DNA"/>
</dbReference>
<keyword evidence="10" id="KW-1185">Reference proteome</keyword>
<keyword evidence="6" id="KW-1179">Viral genome integration</keyword>
<name>A0A1W6DX53_9CAUD</name>
<sequence length="458" mass="52277">MAREDSPFIVGDFWLDKRRDGKSPTIWQIASYDDSRSIRFRSTRCSDVDDAKQVILAHVEEIRSKQPQSDDSKVAVVAQIILYWDEHGSKAISSNSIATYLRNFIAFLREDEVTMACSFAELKPAVFRRFVAWMRAPHSYSLTWKGKTYNISSKGCNDATIKKNLRMVSAALHHAVAEERAQNVPMIPKTIMDKLETPGRDRVLTLKELGSIVGYARSDPPLLRFVLLMLATAARPEAAMLMCPSDQFTMQYGLIDLHPKGRPLTKKRNPIIPCIPQFADLLAGHEGLWVREDDGTSITSMRKRWLTMREVLGLSDDVVAKTIRHTVATEMEWREADEMQVSRLLGHVAQNRTSGTYRHYNPKRMASVRSALIELWDDVQAAADQWNHRYVVARGPNGKLVRVERKELSVPYDPTKRLTLSESLTENQTDEAKQRRRDQINTARRLRKARVAGSEQKK</sequence>
<dbReference type="InterPro" id="IPR011010">
    <property type="entry name" value="DNA_brk_join_enz"/>
</dbReference>
<comment type="similarity">
    <text evidence="1">Belongs to the 'phage' integrase family.</text>
</comment>
<evidence type="ECO:0000256" key="5">
    <source>
        <dbReference type="ARBA" id="ARBA00023172"/>
    </source>
</evidence>
<keyword evidence="6" id="KW-1160">Virus entry into host cell</keyword>